<gene>
    <name evidence="1" type="ORF">CEV08_06840</name>
</gene>
<sequence>MRGGERILGRTSLVSEMQVEMKRSVWSVWGFVVKDRGREEKMLEDTCEAFVKRAGLKEENVWVRWLE</sequence>
<evidence type="ECO:0000313" key="2">
    <source>
        <dbReference type="Proteomes" id="UP000230791"/>
    </source>
</evidence>
<reference evidence="1 2" key="1">
    <citation type="submission" date="2017-06" db="EMBL/GenBank/DDBJ databases">
        <title>Draft genome of Bartonella tribocorum C635.</title>
        <authorList>
            <person name="Hadjadj L."/>
            <person name="Jiyipong T."/>
            <person name="Diene S.M."/>
            <person name="Morand S."/>
            <person name="Rolain J.-M."/>
        </authorList>
    </citation>
    <scope>NUCLEOTIDE SEQUENCE [LARGE SCALE GENOMIC DNA]</scope>
    <source>
        <strain evidence="1 2">C635</strain>
    </source>
</reference>
<proteinExistence type="predicted"/>
<protein>
    <submittedName>
        <fullName evidence="1">Uncharacterized protein</fullName>
    </submittedName>
</protein>
<accession>A0A2M6USI8</accession>
<name>A0A2M6USI8_9HYPH</name>
<comment type="caution">
    <text evidence="1">The sequence shown here is derived from an EMBL/GenBank/DDBJ whole genome shotgun (WGS) entry which is preliminary data.</text>
</comment>
<dbReference type="EMBL" id="NJPP01000026">
    <property type="protein sequence ID" value="PIT69141.1"/>
    <property type="molecule type" value="Genomic_DNA"/>
</dbReference>
<dbReference type="Proteomes" id="UP000230791">
    <property type="component" value="Unassembled WGS sequence"/>
</dbReference>
<dbReference type="AlphaFoldDB" id="A0A2M6USI8"/>
<evidence type="ECO:0000313" key="1">
    <source>
        <dbReference type="EMBL" id="PIT69141.1"/>
    </source>
</evidence>
<organism evidence="1 2">
    <name type="scientific">Bartonella tribocorum</name>
    <dbReference type="NCBI Taxonomy" id="85701"/>
    <lineage>
        <taxon>Bacteria</taxon>
        <taxon>Pseudomonadati</taxon>
        <taxon>Pseudomonadota</taxon>
        <taxon>Alphaproteobacteria</taxon>
        <taxon>Hyphomicrobiales</taxon>
        <taxon>Bartonellaceae</taxon>
        <taxon>Bartonella</taxon>
    </lineage>
</organism>